<name>A0ACC0G0T9_9ERIC</name>
<protein>
    <submittedName>
        <fullName evidence="1">tRNA N6-adenosine threonylcarbamoyltransferase</fullName>
    </submittedName>
</protein>
<dbReference type="EMBL" id="CM045769">
    <property type="protein sequence ID" value="KAI7994738.1"/>
    <property type="molecule type" value="Genomic_DNA"/>
</dbReference>
<organism evidence="1 2">
    <name type="scientific">Camellia lanceoleosa</name>
    <dbReference type="NCBI Taxonomy" id="1840588"/>
    <lineage>
        <taxon>Eukaryota</taxon>
        <taxon>Viridiplantae</taxon>
        <taxon>Streptophyta</taxon>
        <taxon>Embryophyta</taxon>
        <taxon>Tracheophyta</taxon>
        <taxon>Spermatophyta</taxon>
        <taxon>Magnoliopsida</taxon>
        <taxon>eudicotyledons</taxon>
        <taxon>Gunneridae</taxon>
        <taxon>Pentapetalae</taxon>
        <taxon>asterids</taxon>
        <taxon>Ericales</taxon>
        <taxon>Theaceae</taxon>
        <taxon>Camellia</taxon>
    </lineage>
</organism>
<gene>
    <name evidence="1" type="ORF">LOK49_LG11G00808</name>
</gene>
<evidence type="ECO:0000313" key="2">
    <source>
        <dbReference type="Proteomes" id="UP001060215"/>
    </source>
</evidence>
<keyword evidence="2" id="KW-1185">Reference proteome</keyword>
<evidence type="ECO:0000313" key="1">
    <source>
        <dbReference type="EMBL" id="KAI7994738.1"/>
    </source>
</evidence>
<sequence>MPIQRVPLYQHISCQELDLWPQLAYSKGCYLIFCETIDIAVGNCLDRFAKVPTLSNDPSHGYNIEQEHGSTDAFNCPELDMASDEVQKVERWKQRYEDIVGTSVGDMTTLLHALLEKFGGKRAELNKLIELLSDAEDFSLCLSLAALQPQIIALLHCFRFFFLFLLGIDFHCIQAVEVAGVCDHQGNCNFELALARNSWRVRASKLLVGLQKPPIQQIQRHLKEGLAISIPSEDHFWKKLTEVKHICTEWADKAKKVSMDCRALGLDRVFGLITEGENLPVHFEKELMLLRDRSMLYCICRKPYDQRAMIACDKCDEWCHFDCIKLSVPPKIYICHACKLQAEDLSSSPTITLDR</sequence>
<dbReference type="Proteomes" id="UP001060215">
    <property type="component" value="Chromosome 12"/>
</dbReference>
<reference evidence="1 2" key="1">
    <citation type="journal article" date="2022" name="Plant J.">
        <title>Chromosome-level genome of Camellia lanceoleosa provides a valuable resource for understanding genome evolution and self-incompatibility.</title>
        <authorList>
            <person name="Gong W."/>
            <person name="Xiao S."/>
            <person name="Wang L."/>
            <person name="Liao Z."/>
            <person name="Chang Y."/>
            <person name="Mo W."/>
            <person name="Hu G."/>
            <person name="Li W."/>
            <person name="Zhao G."/>
            <person name="Zhu H."/>
            <person name="Hu X."/>
            <person name="Ji K."/>
            <person name="Xiang X."/>
            <person name="Song Q."/>
            <person name="Yuan D."/>
            <person name="Jin S."/>
            <person name="Zhang L."/>
        </authorList>
    </citation>
    <scope>NUCLEOTIDE SEQUENCE [LARGE SCALE GENOMIC DNA]</scope>
    <source>
        <strain evidence="1">SQ_2022a</strain>
    </source>
</reference>
<comment type="caution">
    <text evidence="1">The sequence shown here is derived from an EMBL/GenBank/DDBJ whole genome shotgun (WGS) entry which is preliminary data.</text>
</comment>
<proteinExistence type="predicted"/>
<accession>A0ACC0G0T9</accession>